<protein>
    <submittedName>
        <fullName evidence="2">Acetyltransferase</fullName>
    </submittedName>
</protein>
<gene>
    <name evidence="2" type="ORF">NCTC11807_02568</name>
</gene>
<dbReference type="InterPro" id="IPR000182">
    <property type="entry name" value="GNAT_dom"/>
</dbReference>
<dbReference type="InterPro" id="IPR016181">
    <property type="entry name" value="Acyl_CoA_acyltransferase"/>
</dbReference>
<dbReference type="AlphaFoldDB" id="A0A380HB57"/>
<reference evidence="2 3" key="1">
    <citation type="submission" date="2018-06" db="EMBL/GenBank/DDBJ databases">
        <authorList>
            <consortium name="Pathogen Informatics"/>
            <person name="Doyle S."/>
        </authorList>
    </citation>
    <scope>NUCLEOTIDE SEQUENCE [LARGE SCALE GENOMIC DNA]</scope>
    <source>
        <strain evidence="2 3">NCTC11807</strain>
    </source>
</reference>
<dbReference type="Proteomes" id="UP000255425">
    <property type="component" value="Unassembled WGS sequence"/>
</dbReference>
<evidence type="ECO:0000259" key="1">
    <source>
        <dbReference type="PROSITE" id="PS51186"/>
    </source>
</evidence>
<organism evidence="2 3">
    <name type="scientific">Staphylococcus saccharolyticus</name>
    <dbReference type="NCBI Taxonomy" id="33028"/>
    <lineage>
        <taxon>Bacteria</taxon>
        <taxon>Bacillati</taxon>
        <taxon>Bacillota</taxon>
        <taxon>Bacilli</taxon>
        <taxon>Bacillales</taxon>
        <taxon>Staphylococcaceae</taxon>
        <taxon>Staphylococcus</taxon>
    </lineage>
</organism>
<sequence>MQIYLSTLTEVDYDTSLDSIENNYDQNPEMSWKDRARVKHLRKSENYNYELEVIAKNDSNDVVGHVMLAEVSLFSQSREEVALAISALSVDATVRNQGLGKALLNAVEERANNQGYKAIFVNCHSEYFKQVGYEEAKQFHISMENVSVENPLLVKLLKPYPNEWSSMVVHYPEVFY</sequence>
<dbReference type="GeneID" id="63935544"/>
<accession>A0A380HB57</accession>
<dbReference type="EMBL" id="UHDZ01000001">
    <property type="protein sequence ID" value="SUM74346.1"/>
    <property type="molecule type" value="Genomic_DNA"/>
</dbReference>
<dbReference type="CDD" id="cd04301">
    <property type="entry name" value="NAT_SF"/>
    <property type="match status" value="1"/>
</dbReference>
<keyword evidence="3" id="KW-1185">Reference proteome</keyword>
<dbReference type="Gene3D" id="3.40.630.30">
    <property type="match status" value="1"/>
</dbReference>
<evidence type="ECO:0000313" key="3">
    <source>
        <dbReference type="Proteomes" id="UP000255425"/>
    </source>
</evidence>
<feature type="domain" description="N-acetyltransferase" evidence="1">
    <location>
        <begin position="3"/>
        <end position="159"/>
    </location>
</feature>
<dbReference type="GO" id="GO:0016747">
    <property type="term" value="F:acyltransferase activity, transferring groups other than amino-acyl groups"/>
    <property type="evidence" value="ECO:0007669"/>
    <property type="project" value="InterPro"/>
</dbReference>
<keyword evidence="2" id="KW-0808">Transferase</keyword>
<evidence type="ECO:0000313" key="2">
    <source>
        <dbReference type="EMBL" id="SUM74346.1"/>
    </source>
</evidence>
<proteinExistence type="predicted"/>
<dbReference type="Pfam" id="PF00583">
    <property type="entry name" value="Acetyltransf_1"/>
    <property type="match status" value="1"/>
</dbReference>
<dbReference type="RefSeq" id="WP_115314015.1">
    <property type="nucleotide sequence ID" value="NZ_CP066042.1"/>
</dbReference>
<name>A0A380HB57_9STAP</name>
<dbReference type="SUPFAM" id="SSF55729">
    <property type="entry name" value="Acyl-CoA N-acyltransferases (Nat)"/>
    <property type="match status" value="1"/>
</dbReference>
<dbReference type="PROSITE" id="PS51186">
    <property type="entry name" value="GNAT"/>
    <property type="match status" value="1"/>
</dbReference>